<evidence type="ECO:0000256" key="2">
    <source>
        <dbReference type="ARBA" id="ARBA00022691"/>
    </source>
</evidence>
<evidence type="ECO:0000256" key="3">
    <source>
        <dbReference type="ARBA" id="ARBA00022723"/>
    </source>
</evidence>
<comment type="cofactor">
    <cofactor evidence="1">
        <name>[4Fe-4S] cluster</name>
        <dbReference type="ChEBI" id="CHEBI:49883"/>
    </cofactor>
</comment>
<evidence type="ECO:0000313" key="8">
    <source>
        <dbReference type="Proteomes" id="UP000034349"/>
    </source>
</evidence>
<dbReference type="InterPro" id="IPR007197">
    <property type="entry name" value="rSAM"/>
</dbReference>
<dbReference type="SUPFAM" id="SSF102114">
    <property type="entry name" value="Radical SAM enzymes"/>
    <property type="match status" value="1"/>
</dbReference>
<proteinExistence type="predicted"/>
<dbReference type="PROSITE" id="PS51918">
    <property type="entry name" value="RADICAL_SAM"/>
    <property type="match status" value="1"/>
</dbReference>
<keyword evidence="2" id="KW-0949">S-adenosyl-L-methionine</keyword>
<keyword evidence="3" id="KW-0479">Metal-binding</keyword>
<dbReference type="GO" id="GO:0051536">
    <property type="term" value="F:iron-sulfur cluster binding"/>
    <property type="evidence" value="ECO:0007669"/>
    <property type="project" value="UniProtKB-KW"/>
</dbReference>
<comment type="caution">
    <text evidence="7">The sequence shown here is derived from an EMBL/GenBank/DDBJ whole genome shotgun (WGS) entry which is preliminary data.</text>
</comment>
<dbReference type="NCBIfam" id="TIGR04085">
    <property type="entry name" value="rSAM_more_4Fe4S"/>
    <property type="match status" value="1"/>
</dbReference>
<gene>
    <name evidence="7" type="ORF">UR23_C0027G0005</name>
</gene>
<dbReference type="EMBL" id="LBOK01000027">
    <property type="protein sequence ID" value="KKP35526.1"/>
    <property type="molecule type" value="Genomic_DNA"/>
</dbReference>
<dbReference type="CDD" id="cd01335">
    <property type="entry name" value="Radical_SAM"/>
    <property type="match status" value="1"/>
</dbReference>
<dbReference type="SFLD" id="SFLDG01067">
    <property type="entry name" value="SPASM/twitch_domain_containing"/>
    <property type="match status" value="1"/>
</dbReference>
<keyword evidence="4" id="KW-0408">Iron</keyword>
<dbReference type="Gene3D" id="3.20.20.70">
    <property type="entry name" value="Aldolase class I"/>
    <property type="match status" value="1"/>
</dbReference>
<name>A0A0F9Z9L1_9BACT</name>
<reference evidence="7 8" key="1">
    <citation type="journal article" date="2015" name="Nature">
        <title>rRNA introns, odd ribosomes, and small enigmatic genomes across a large radiation of phyla.</title>
        <authorList>
            <person name="Brown C.T."/>
            <person name="Hug L.A."/>
            <person name="Thomas B.C."/>
            <person name="Sharon I."/>
            <person name="Castelle C.J."/>
            <person name="Singh A."/>
            <person name="Wilkins M.J."/>
            <person name="Williams K.H."/>
            <person name="Banfield J.F."/>
        </authorList>
    </citation>
    <scope>NUCLEOTIDE SEQUENCE [LARGE SCALE GENOMIC DNA]</scope>
</reference>
<dbReference type="PANTHER" id="PTHR43273">
    <property type="entry name" value="ANAEROBIC SULFATASE-MATURATING ENZYME HOMOLOG ASLB-RELATED"/>
    <property type="match status" value="1"/>
</dbReference>
<protein>
    <submittedName>
        <fullName evidence="7">Radical SAM domain protein</fullName>
    </submittedName>
</protein>
<evidence type="ECO:0000259" key="6">
    <source>
        <dbReference type="PROSITE" id="PS51918"/>
    </source>
</evidence>
<keyword evidence="5" id="KW-0411">Iron-sulfur</keyword>
<sequence length="457" mass="52793">MNNISKTKWSQFVFFVRSKGHKKIIAHNTLNNSTVRMTKQIKDIIDSVIAESAANKKIESDLLPLYIKKYIQKLIQLEILVPLKLDEKAKYLKLFNQNRQKKDKTFLITLITTRSCQLNCPYCFEKGISRKEQLTIETAKKIVLWCQNYLHQHQDCDKLKVVLSGGEPLLNKEVIKYILPKLNHIAREKQLLFELDMITNGELLDIKTLSFLNRYNMKAVQITIDGPKEIHDKRRIRKDGKGTFDKIMQNIVMAFHLNLLKKVHLGINFDRQNVHLIPALFDFFAMHHLQQKIELTFNVIFPTINEQLNQKVSHSHFKKFGLSEIESAHQYLWLCQEAKKRGFNIPPKWQFGPLCPATKIHSVVAEPNGDLLKCRHAVGYKEFIFGNISSTSEAYDPNYNKFGFLKKCLSKGCPLVPLCSGGCRFQAFLSSGSFSKPYCRSKFIEKVNKGLVQLNFG</sequence>
<dbReference type="GO" id="GO:0016491">
    <property type="term" value="F:oxidoreductase activity"/>
    <property type="evidence" value="ECO:0007669"/>
    <property type="project" value="InterPro"/>
</dbReference>
<dbReference type="UniPathway" id="UPA00782"/>
<dbReference type="InterPro" id="IPR058240">
    <property type="entry name" value="rSAM_sf"/>
</dbReference>
<dbReference type="SFLD" id="SFLDG01384">
    <property type="entry name" value="thioether_bond_formation_requi"/>
    <property type="match status" value="1"/>
</dbReference>
<dbReference type="InterPro" id="IPR013785">
    <property type="entry name" value="Aldolase_TIM"/>
</dbReference>
<accession>A0A0F9Z9L1</accession>
<evidence type="ECO:0000256" key="1">
    <source>
        <dbReference type="ARBA" id="ARBA00001966"/>
    </source>
</evidence>
<dbReference type="PATRIC" id="fig|1618475.3.peg.333"/>
<organism evidence="7 8">
    <name type="scientific">Candidatus Roizmanbacteria bacterium GW2011_GWA2_32_13</name>
    <dbReference type="NCBI Taxonomy" id="1618475"/>
    <lineage>
        <taxon>Bacteria</taxon>
        <taxon>Candidatus Roizmaniibacteriota</taxon>
    </lineage>
</organism>
<evidence type="ECO:0000313" key="7">
    <source>
        <dbReference type="EMBL" id="KKP35526.1"/>
    </source>
</evidence>
<dbReference type="SFLD" id="SFLDS00029">
    <property type="entry name" value="Radical_SAM"/>
    <property type="match status" value="1"/>
</dbReference>
<dbReference type="Proteomes" id="UP000034349">
    <property type="component" value="Unassembled WGS sequence"/>
</dbReference>
<evidence type="ECO:0000256" key="5">
    <source>
        <dbReference type="ARBA" id="ARBA00023014"/>
    </source>
</evidence>
<dbReference type="GO" id="GO:0046872">
    <property type="term" value="F:metal ion binding"/>
    <property type="evidence" value="ECO:0007669"/>
    <property type="project" value="UniProtKB-KW"/>
</dbReference>
<dbReference type="InterPro" id="IPR023885">
    <property type="entry name" value="4Fe4S-binding_SPASM_dom"/>
</dbReference>
<feature type="domain" description="Radical SAM core" evidence="6">
    <location>
        <begin position="100"/>
        <end position="344"/>
    </location>
</feature>
<dbReference type="AlphaFoldDB" id="A0A0F9Z9L1"/>
<dbReference type="InterPro" id="IPR023867">
    <property type="entry name" value="Sulphatase_maturase_rSAM"/>
</dbReference>
<dbReference type="SFLD" id="SFLDG01386">
    <property type="entry name" value="main_SPASM_domain-containing"/>
    <property type="match status" value="1"/>
</dbReference>
<evidence type="ECO:0000256" key="4">
    <source>
        <dbReference type="ARBA" id="ARBA00023004"/>
    </source>
</evidence>
<dbReference type="Pfam" id="PF04055">
    <property type="entry name" value="Radical_SAM"/>
    <property type="match status" value="1"/>
</dbReference>
<dbReference type="PANTHER" id="PTHR43273:SF8">
    <property type="entry name" value="RADICAL SAM DOMAIN PROTEIN"/>
    <property type="match status" value="1"/>
</dbReference>